<proteinExistence type="predicted"/>
<comment type="caution">
    <text evidence="1">The sequence shown here is derived from an EMBL/GenBank/DDBJ whole genome shotgun (WGS) entry which is preliminary data.</text>
</comment>
<dbReference type="EMBL" id="BMQQ01000015">
    <property type="protein sequence ID" value="GGT43086.1"/>
    <property type="molecule type" value="Genomic_DNA"/>
</dbReference>
<dbReference type="InterPro" id="IPR036249">
    <property type="entry name" value="Thioredoxin-like_sf"/>
</dbReference>
<keyword evidence="2" id="KW-1185">Reference proteome</keyword>
<name>A0A918H975_9ACTN</name>
<dbReference type="Gene3D" id="3.40.30.10">
    <property type="entry name" value="Glutaredoxin"/>
    <property type="match status" value="1"/>
</dbReference>
<sequence>MAYLTASVVLLGVLGLLNLTLTFGVVRRLRERPADATGGEMTVPALVAGPGALIGTFSAVDTEGSVVDQDVLDDGSLVLFMSPGCPACEDLLPLVAERAGEYGRDRVLAVVTRDEEKEALLGDYLKRLSPVARVVVTEFGDEVTRAFAVKGMPAYVEVGADGRVADSGRTLPRRTDRAGAAG</sequence>
<dbReference type="SUPFAM" id="SSF52833">
    <property type="entry name" value="Thioredoxin-like"/>
    <property type="match status" value="1"/>
</dbReference>
<dbReference type="AlphaFoldDB" id="A0A918H975"/>
<dbReference type="Proteomes" id="UP000619486">
    <property type="component" value="Unassembled WGS sequence"/>
</dbReference>
<evidence type="ECO:0000313" key="1">
    <source>
        <dbReference type="EMBL" id="GGT43086.1"/>
    </source>
</evidence>
<dbReference type="RefSeq" id="WP_019884389.1">
    <property type="nucleotide sequence ID" value="NZ_BMQQ01000015.1"/>
</dbReference>
<gene>
    <name evidence="1" type="ORF">GCM10014713_41100</name>
</gene>
<organism evidence="1 2">
    <name type="scientific">Streptomyces purpureus</name>
    <dbReference type="NCBI Taxonomy" id="1951"/>
    <lineage>
        <taxon>Bacteria</taxon>
        <taxon>Bacillati</taxon>
        <taxon>Actinomycetota</taxon>
        <taxon>Actinomycetes</taxon>
        <taxon>Kitasatosporales</taxon>
        <taxon>Streptomycetaceae</taxon>
        <taxon>Streptomyces</taxon>
    </lineage>
</organism>
<evidence type="ECO:0000313" key="2">
    <source>
        <dbReference type="Proteomes" id="UP000619486"/>
    </source>
</evidence>
<accession>A0A918H975</accession>
<reference evidence="1" key="2">
    <citation type="submission" date="2020-09" db="EMBL/GenBank/DDBJ databases">
        <authorList>
            <person name="Sun Q."/>
            <person name="Ohkuma M."/>
        </authorList>
    </citation>
    <scope>NUCLEOTIDE SEQUENCE</scope>
    <source>
        <strain evidence="1">JCM 3172</strain>
    </source>
</reference>
<evidence type="ECO:0008006" key="3">
    <source>
        <dbReference type="Google" id="ProtNLM"/>
    </source>
</evidence>
<protein>
    <recommendedName>
        <fullName evidence="3">Thioredoxin domain-containing protein</fullName>
    </recommendedName>
</protein>
<reference evidence="1" key="1">
    <citation type="journal article" date="2014" name="Int. J. Syst. Evol. Microbiol.">
        <title>Complete genome sequence of Corynebacterium casei LMG S-19264T (=DSM 44701T), isolated from a smear-ripened cheese.</title>
        <authorList>
            <consortium name="US DOE Joint Genome Institute (JGI-PGF)"/>
            <person name="Walter F."/>
            <person name="Albersmeier A."/>
            <person name="Kalinowski J."/>
            <person name="Ruckert C."/>
        </authorList>
    </citation>
    <scope>NUCLEOTIDE SEQUENCE</scope>
    <source>
        <strain evidence="1">JCM 3172</strain>
    </source>
</reference>